<protein>
    <submittedName>
        <fullName evidence="1">Uncharacterized protein</fullName>
    </submittedName>
</protein>
<evidence type="ECO:0000313" key="1">
    <source>
        <dbReference type="EMBL" id="KAH7903471.1"/>
    </source>
</evidence>
<gene>
    <name evidence="1" type="ORF">BJ138DRAFT_1120350</name>
</gene>
<evidence type="ECO:0000313" key="2">
    <source>
        <dbReference type="Proteomes" id="UP000790377"/>
    </source>
</evidence>
<comment type="caution">
    <text evidence="1">The sequence shown here is derived from an EMBL/GenBank/DDBJ whole genome shotgun (WGS) entry which is preliminary data.</text>
</comment>
<dbReference type="Proteomes" id="UP000790377">
    <property type="component" value="Unassembled WGS sequence"/>
</dbReference>
<name>A0ACB7ZQP4_9AGAM</name>
<organism evidence="1 2">
    <name type="scientific">Hygrophoropsis aurantiaca</name>
    <dbReference type="NCBI Taxonomy" id="72124"/>
    <lineage>
        <taxon>Eukaryota</taxon>
        <taxon>Fungi</taxon>
        <taxon>Dikarya</taxon>
        <taxon>Basidiomycota</taxon>
        <taxon>Agaricomycotina</taxon>
        <taxon>Agaricomycetes</taxon>
        <taxon>Agaricomycetidae</taxon>
        <taxon>Boletales</taxon>
        <taxon>Coniophorineae</taxon>
        <taxon>Hygrophoropsidaceae</taxon>
        <taxon>Hygrophoropsis</taxon>
    </lineage>
</organism>
<reference evidence="1" key="1">
    <citation type="journal article" date="2021" name="New Phytol.">
        <title>Evolutionary innovations through gain and loss of genes in the ectomycorrhizal Boletales.</title>
        <authorList>
            <person name="Wu G."/>
            <person name="Miyauchi S."/>
            <person name="Morin E."/>
            <person name="Kuo A."/>
            <person name="Drula E."/>
            <person name="Varga T."/>
            <person name="Kohler A."/>
            <person name="Feng B."/>
            <person name="Cao Y."/>
            <person name="Lipzen A."/>
            <person name="Daum C."/>
            <person name="Hundley H."/>
            <person name="Pangilinan J."/>
            <person name="Johnson J."/>
            <person name="Barry K."/>
            <person name="LaButti K."/>
            <person name="Ng V."/>
            <person name="Ahrendt S."/>
            <person name="Min B."/>
            <person name="Choi I.G."/>
            <person name="Park H."/>
            <person name="Plett J.M."/>
            <person name="Magnuson J."/>
            <person name="Spatafora J.W."/>
            <person name="Nagy L.G."/>
            <person name="Henrissat B."/>
            <person name="Grigoriev I.V."/>
            <person name="Yang Z.L."/>
            <person name="Xu J."/>
            <person name="Martin F.M."/>
        </authorList>
    </citation>
    <scope>NUCLEOTIDE SEQUENCE</scope>
    <source>
        <strain evidence="1">ATCC 28755</strain>
    </source>
</reference>
<sequence length="337" mass="36116">MPPPQMPRCRARPALEQHRVMLGRLPVRSQPYPRPSTQKLCANRDPPAYPVDPTPAPLRSSLQLPREISSPGPLTGVHNPFVFHRPFFHGCRCVCHPVLRGDGNITADPAVPMDCGPLIADDAPVAGAVLFDPTLQMPGAYPLGPEPSGTQVLDGATAETPDAQPSDPEPSGIQAAERTITETPDAHPSDPEPTSINAVETTLAETPDAHLSDPEFSGIQVVETTIAEAPDVHPSDPESSCINAVETTMAKIPDAHLSSPESSGIQAVERMIVDIPGTYNIELSGIQIFDKTTGEILDRIESAYAQHTLVNHAKFRDGLVLIGPKGTKDTITIKRHK</sequence>
<accession>A0ACB7ZQP4</accession>
<keyword evidence="2" id="KW-1185">Reference proteome</keyword>
<proteinExistence type="predicted"/>
<dbReference type="EMBL" id="MU268948">
    <property type="protein sequence ID" value="KAH7903471.1"/>
    <property type="molecule type" value="Genomic_DNA"/>
</dbReference>